<dbReference type="CDD" id="cd05008">
    <property type="entry name" value="SIS_GlmS_GlmD_1"/>
    <property type="match status" value="1"/>
</dbReference>
<dbReference type="Proteomes" id="UP000199650">
    <property type="component" value="Unassembled WGS sequence"/>
</dbReference>
<dbReference type="InterPro" id="IPR035466">
    <property type="entry name" value="GlmS/AgaS_SIS"/>
</dbReference>
<feature type="domain" description="SIS" evidence="2">
    <location>
        <begin position="33"/>
        <end position="178"/>
    </location>
</feature>
<keyword evidence="4" id="KW-1185">Reference proteome</keyword>
<proteinExistence type="predicted"/>
<dbReference type="GO" id="GO:0016853">
    <property type="term" value="F:isomerase activity"/>
    <property type="evidence" value="ECO:0007669"/>
    <property type="project" value="UniProtKB-KW"/>
</dbReference>
<accession>A0A1I0PE96</accession>
<keyword evidence="1" id="KW-0677">Repeat</keyword>
<dbReference type="InterPro" id="IPR046348">
    <property type="entry name" value="SIS_dom_sf"/>
</dbReference>
<dbReference type="OrthoDB" id="9810372at2"/>
<dbReference type="Gene3D" id="3.40.50.10490">
    <property type="entry name" value="Glucose-6-phosphate isomerase like protein, domain 1"/>
    <property type="match status" value="2"/>
</dbReference>
<evidence type="ECO:0000313" key="3">
    <source>
        <dbReference type="EMBL" id="SEW12748.1"/>
    </source>
</evidence>
<organism evidence="3 4">
    <name type="scientific">Aliiroseovarius sediminilitoris</name>
    <dbReference type="NCBI Taxonomy" id="1173584"/>
    <lineage>
        <taxon>Bacteria</taxon>
        <taxon>Pseudomonadati</taxon>
        <taxon>Pseudomonadota</taxon>
        <taxon>Alphaproteobacteria</taxon>
        <taxon>Rhodobacterales</taxon>
        <taxon>Paracoccaceae</taxon>
        <taxon>Aliiroseovarius</taxon>
    </lineage>
</organism>
<evidence type="ECO:0000259" key="2">
    <source>
        <dbReference type="PROSITE" id="PS51464"/>
    </source>
</evidence>
<dbReference type="EMBL" id="FOJB01000001">
    <property type="protein sequence ID" value="SEW12748.1"/>
    <property type="molecule type" value="Genomic_DNA"/>
</dbReference>
<dbReference type="PROSITE" id="PS51464">
    <property type="entry name" value="SIS"/>
    <property type="match status" value="2"/>
</dbReference>
<sequence>MIKSVEHWATWAEIHRQPEIWSAWGKVLDVDGLRGWIGSLGHDEVWFCGAGTSAYIGDIIAAGVPGMRAVPSTDIVATPKAFLNGVKPLVVSFGRSGNSTESIGTLDALDALAPGAARLHITCNKDGALATRGSHGPLKVIVLPDATHDAGFAMTSSFSTMLLTALALFDAPCDVPARMDALAGQMAALLPKLRGMPCPERAVYVGSGPLSFAAREAALKVMELSAGQIPALWDSTLGFRHGPKSFVTADTAVTVFTSPDAPTRDYDADLVAELRAQFPSARVTSVGPGGDIDIPMPFGPTWAAPLCVALAQVTGVEWAGALGLNVDDPFSGQGTLSRVVSGVKLYPVAS</sequence>
<reference evidence="3 4" key="1">
    <citation type="submission" date="2016-10" db="EMBL/GenBank/DDBJ databases">
        <authorList>
            <person name="de Groot N.N."/>
        </authorList>
    </citation>
    <scope>NUCLEOTIDE SEQUENCE [LARGE SCALE GENOMIC DNA]</scope>
    <source>
        <strain evidence="3 4">DSM 29439</strain>
    </source>
</reference>
<dbReference type="SUPFAM" id="SSF53697">
    <property type="entry name" value="SIS domain"/>
    <property type="match status" value="1"/>
</dbReference>
<evidence type="ECO:0000313" key="4">
    <source>
        <dbReference type="Proteomes" id="UP000199650"/>
    </source>
</evidence>
<dbReference type="STRING" id="1173584.SAMN05444851_1581"/>
<dbReference type="RefSeq" id="WP_091429678.1">
    <property type="nucleotide sequence ID" value="NZ_FOJB01000001.1"/>
</dbReference>
<name>A0A1I0PE96_9RHOB</name>
<gene>
    <name evidence="3" type="ORF">SAMN05444851_1581</name>
</gene>
<evidence type="ECO:0000256" key="1">
    <source>
        <dbReference type="ARBA" id="ARBA00022737"/>
    </source>
</evidence>
<dbReference type="GO" id="GO:0097367">
    <property type="term" value="F:carbohydrate derivative binding"/>
    <property type="evidence" value="ECO:0007669"/>
    <property type="project" value="InterPro"/>
</dbReference>
<dbReference type="AlphaFoldDB" id="A0A1I0PE96"/>
<keyword evidence="3" id="KW-0413">Isomerase</keyword>
<dbReference type="GO" id="GO:1901135">
    <property type="term" value="P:carbohydrate derivative metabolic process"/>
    <property type="evidence" value="ECO:0007669"/>
    <property type="project" value="InterPro"/>
</dbReference>
<dbReference type="InterPro" id="IPR001347">
    <property type="entry name" value="SIS_dom"/>
</dbReference>
<protein>
    <submittedName>
        <fullName evidence="3">Tagatose-6-phosphate ketose/aldose isomerase</fullName>
    </submittedName>
</protein>
<feature type="domain" description="SIS" evidence="2">
    <location>
        <begin position="189"/>
        <end position="329"/>
    </location>
</feature>